<reference evidence="4 5" key="1">
    <citation type="submission" date="2016-05" db="EMBL/GenBank/DDBJ databases">
        <title>Complete genome sequence of Rathayibacter tritici NCPPB 1953.</title>
        <authorList>
            <person name="Park J."/>
            <person name="Lee H.-H."/>
            <person name="Lee S.-W."/>
            <person name="Seo Y.-S."/>
        </authorList>
    </citation>
    <scope>NUCLEOTIDE SEQUENCE [LARGE SCALE GENOMIC DNA]</scope>
    <source>
        <strain evidence="4 5">NCPPB 1953</strain>
    </source>
</reference>
<organism evidence="4 5">
    <name type="scientific">Rathayibacter tritici</name>
    <dbReference type="NCBI Taxonomy" id="33888"/>
    <lineage>
        <taxon>Bacteria</taxon>
        <taxon>Bacillati</taxon>
        <taxon>Actinomycetota</taxon>
        <taxon>Actinomycetes</taxon>
        <taxon>Micrococcales</taxon>
        <taxon>Microbacteriaceae</taxon>
        <taxon>Rathayibacter</taxon>
    </lineage>
</organism>
<dbReference type="GO" id="GO:0031177">
    <property type="term" value="F:phosphopantetheine binding"/>
    <property type="evidence" value="ECO:0007669"/>
    <property type="project" value="InterPro"/>
</dbReference>
<dbReference type="OrthoDB" id="518159at2"/>
<evidence type="ECO:0000256" key="2">
    <source>
        <dbReference type="ARBA" id="ARBA00022553"/>
    </source>
</evidence>
<dbReference type="EMBL" id="CP015515">
    <property type="protein sequence ID" value="AND15269.1"/>
    <property type="molecule type" value="Genomic_DNA"/>
</dbReference>
<dbReference type="InterPro" id="IPR020806">
    <property type="entry name" value="PKS_PP-bd"/>
</dbReference>
<evidence type="ECO:0000259" key="3">
    <source>
        <dbReference type="PROSITE" id="PS50075"/>
    </source>
</evidence>
<sequence length="79" mass="8749">MRSSIDSVTTNLDMVAAAFARELSCDEVPVDVSFFDLGGDSMSAMRTMRHLGELVGRRLPTRLLFENQTARELATALRT</sequence>
<dbReference type="Pfam" id="PF00550">
    <property type="entry name" value="PP-binding"/>
    <property type="match status" value="1"/>
</dbReference>
<dbReference type="Gene3D" id="1.10.1200.10">
    <property type="entry name" value="ACP-like"/>
    <property type="match status" value="1"/>
</dbReference>
<feature type="domain" description="Carrier" evidence="3">
    <location>
        <begin position="6"/>
        <end position="79"/>
    </location>
</feature>
<dbReference type="STRING" id="33888.A6122_0102"/>
<keyword evidence="2" id="KW-0597">Phosphoprotein</keyword>
<dbReference type="Proteomes" id="UP000077071">
    <property type="component" value="Chromosome"/>
</dbReference>
<name>A0A160KQ57_9MICO</name>
<dbReference type="SUPFAM" id="SSF47336">
    <property type="entry name" value="ACP-like"/>
    <property type="match status" value="1"/>
</dbReference>
<evidence type="ECO:0000313" key="4">
    <source>
        <dbReference type="EMBL" id="AND15269.1"/>
    </source>
</evidence>
<keyword evidence="1" id="KW-0596">Phosphopantetheine</keyword>
<dbReference type="KEGG" id="rtn:A6122_0102"/>
<dbReference type="SMART" id="SM00823">
    <property type="entry name" value="PKS_PP"/>
    <property type="match status" value="1"/>
</dbReference>
<dbReference type="InterPro" id="IPR036736">
    <property type="entry name" value="ACP-like_sf"/>
</dbReference>
<evidence type="ECO:0000256" key="1">
    <source>
        <dbReference type="ARBA" id="ARBA00022450"/>
    </source>
</evidence>
<dbReference type="PATRIC" id="fig|33888.3.peg.121"/>
<dbReference type="RefSeq" id="WP_068250271.1">
    <property type="nucleotide sequence ID" value="NZ_PSWT01000066.1"/>
</dbReference>
<proteinExistence type="predicted"/>
<keyword evidence="5" id="KW-1185">Reference proteome</keyword>
<dbReference type="AlphaFoldDB" id="A0A160KQ57"/>
<protein>
    <submittedName>
        <fullName evidence="4">Non-ribosomal peptide synthetase</fullName>
    </submittedName>
</protein>
<dbReference type="InterPro" id="IPR009081">
    <property type="entry name" value="PP-bd_ACP"/>
</dbReference>
<dbReference type="PROSITE" id="PS50075">
    <property type="entry name" value="CARRIER"/>
    <property type="match status" value="1"/>
</dbReference>
<gene>
    <name evidence="4" type="ORF">A6122_0102</name>
</gene>
<accession>A0A160KQ57</accession>
<evidence type="ECO:0000313" key="5">
    <source>
        <dbReference type="Proteomes" id="UP000077071"/>
    </source>
</evidence>